<dbReference type="GO" id="GO:0006935">
    <property type="term" value="P:chemotaxis"/>
    <property type="evidence" value="ECO:0007669"/>
    <property type="project" value="InterPro"/>
</dbReference>
<dbReference type="InterPro" id="IPR002545">
    <property type="entry name" value="CheW-lke_dom"/>
</dbReference>
<feature type="domain" description="CheW-like" evidence="1">
    <location>
        <begin position="18"/>
        <end position="162"/>
    </location>
</feature>
<dbReference type="PANTHER" id="PTHR22617:SF23">
    <property type="entry name" value="CHEMOTAXIS PROTEIN CHEW"/>
    <property type="match status" value="1"/>
</dbReference>
<dbReference type="SMART" id="SM00260">
    <property type="entry name" value="CheW"/>
    <property type="match status" value="1"/>
</dbReference>
<dbReference type="InterPro" id="IPR036061">
    <property type="entry name" value="CheW-like_dom_sf"/>
</dbReference>
<dbReference type="InterPro" id="IPR039315">
    <property type="entry name" value="CheW"/>
</dbReference>
<dbReference type="Pfam" id="PF01584">
    <property type="entry name" value="CheW"/>
    <property type="match status" value="1"/>
</dbReference>
<dbReference type="GO" id="GO:0007165">
    <property type="term" value="P:signal transduction"/>
    <property type="evidence" value="ECO:0007669"/>
    <property type="project" value="InterPro"/>
</dbReference>
<comment type="caution">
    <text evidence="2">The sequence shown here is derived from an EMBL/GenBank/DDBJ whole genome shotgun (WGS) entry which is preliminary data.</text>
</comment>
<evidence type="ECO:0000313" key="2">
    <source>
        <dbReference type="EMBL" id="OGK01060.1"/>
    </source>
</evidence>
<gene>
    <name evidence="2" type="ORF">A2519_16865</name>
</gene>
<accession>A0A1F7F322</accession>
<dbReference type="PANTHER" id="PTHR22617">
    <property type="entry name" value="CHEMOTAXIS SENSOR HISTIDINE KINASE-RELATED"/>
    <property type="match status" value="1"/>
</dbReference>
<dbReference type="Gene3D" id="2.30.30.40">
    <property type="entry name" value="SH3 Domains"/>
    <property type="match status" value="1"/>
</dbReference>
<protein>
    <submittedName>
        <fullName evidence="2">Chemotaxis protein CheW</fullName>
    </submittedName>
</protein>
<name>A0A1F7F322_UNCRA</name>
<dbReference type="CDD" id="cd00732">
    <property type="entry name" value="CheW"/>
    <property type="match status" value="1"/>
</dbReference>
<dbReference type="Gene3D" id="2.40.50.180">
    <property type="entry name" value="CheA-289, Domain 4"/>
    <property type="match status" value="1"/>
</dbReference>
<dbReference type="Proteomes" id="UP000179243">
    <property type="component" value="Unassembled WGS sequence"/>
</dbReference>
<dbReference type="AlphaFoldDB" id="A0A1F7F322"/>
<sequence length="172" mass="18910">MAVAQKSGQREGASDKRAGKYLTFRLEDEEYGLEILKVREIIGLMDITHIPRTPDWVRGVINLRGKVIPVVDTRLKFGMKALEDTVETCIIVVEVKKAGEALEMGILVDAVSEVLDITAQEIEDTPEFGAGLDTQFILGMAKAKGGVKILLDIDKVLTEEDIIKIQTTADNV</sequence>
<dbReference type="GO" id="GO:0005829">
    <property type="term" value="C:cytosol"/>
    <property type="evidence" value="ECO:0007669"/>
    <property type="project" value="TreeGrafter"/>
</dbReference>
<organism evidence="2 3">
    <name type="scientific">Candidatus Raymondbacteria bacterium RIFOXYD12_FULL_49_13</name>
    <dbReference type="NCBI Taxonomy" id="1817890"/>
    <lineage>
        <taxon>Bacteria</taxon>
        <taxon>Raymondiibacteriota</taxon>
    </lineage>
</organism>
<evidence type="ECO:0000259" key="1">
    <source>
        <dbReference type="PROSITE" id="PS50851"/>
    </source>
</evidence>
<evidence type="ECO:0000313" key="3">
    <source>
        <dbReference type="Proteomes" id="UP000179243"/>
    </source>
</evidence>
<reference evidence="2 3" key="1">
    <citation type="journal article" date="2016" name="Nat. Commun.">
        <title>Thousands of microbial genomes shed light on interconnected biogeochemical processes in an aquifer system.</title>
        <authorList>
            <person name="Anantharaman K."/>
            <person name="Brown C.T."/>
            <person name="Hug L.A."/>
            <person name="Sharon I."/>
            <person name="Castelle C.J."/>
            <person name="Probst A.J."/>
            <person name="Thomas B.C."/>
            <person name="Singh A."/>
            <person name="Wilkins M.J."/>
            <person name="Karaoz U."/>
            <person name="Brodie E.L."/>
            <person name="Williams K.H."/>
            <person name="Hubbard S.S."/>
            <person name="Banfield J.F."/>
        </authorList>
    </citation>
    <scope>NUCLEOTIDE SEQUENCE [LARGE SCALE GENOMIC DNA]</scope>
</reference>
<dbReference type="SUPFAM" id="SSF50341">
    <property type="entry name" value="CheW-like"/>
    <property type="match status" value="1"/>
</dbReference>
<dbReference type="EMBL" id="MFYX01000135">
    <property type="protein sequence ID" value="OGK01060.1"/>
    <property type="molecule type" value="Genomic_DNA"/>
</dbReference>
<dbReference type="PROSITE" id="PS50851">
    <property type="entry name" value="CHEW"/>
    <property type="match status" value="1"/>
</dbReference>
<proteinExistence type="predicted"/>